<reference evidence="2" key="1">
    <citation type="submission" date="2019-08" db="EMBL/GenBank/DDBJ databases">
        <authorList>
            <person name="Kucharzyk K."/>
            <person name="Murdoch R.W."/>
            <person name="Higgins S."/>
            <person name="Loffler F."/>
        </authorList>
    </citation>
    <scope>NUCLEOTIDE SEQUENCE</scope>
</reference>
<dbReference type="Pfam" id="PF12645">
    <property type="entry name" value="HTH_16"/>
    <property type="match status" value="1"/>
</dbReference>
<protein>
    <recommendedName>
        <fullName evidence="1">Helix-turn-helix conjugative transposon-like domain-containing protein</fullName>
    </recommendedName>
</protein>
<evidence type="ECO:0000259" key="1">
    <source>
        <dbReference type="Pfam" id="PF12645"/>
    </source>
</evidence>
<comment type="caution">
    <text evidence="2">The sequence shown here is derived from an EMBL/GenBank/DDBJ whole genome shotgun (WGS) entry which is preliminary data.</text>
</comment>
<sequence length="73" mass="8760">MNLKYETIENALLGDENAIHEVLNEYEPFMLFLSIIVRREANGKEEKVFSEDVFQMLRQKLIEELPKWKEQCK</sequence>
<evidence type="ECO:0000313" key="2">
    <source>
        <dbReference type="EMBL" id="MPM89210.1"/>
    </source>
</evidence>
<name>A0A645DIA0_9ZZZZ</name>
<dbReference type="EMBL" id="VSSQ01036676">
    <property type="protein sequence ID" value="MPM89210.1"/>
    <property type="molecule type" value="Genomic_DNA"/>
</dbReference>
<proteinExistence type="predicted"/>
<dbReference type="AlphaFoldDB" id="A0A645DIA0"/>
<dbReference type="InterPro" id="IPR024760">
    <property type="entry name" value="HTH_dom_conjug_TS-like"/>
</dbReference>
<accession>A0A645DIA0</accession>
<feature type="domain" description="Helix-turn-helix conjugative transposon-like" evidence="1">
    <location>
        <begin position="5"/>
        <end position="68"/>
    </location>
</feature>
<organism evidence="2">
    <name type="scientific">bioreactor metagenome</name>
    <dbReference type="NCBI Taxonomy" id="1076179"/>
    <lineage>
        <taxon>unclassified sequences</taxon>
        <taxon>metagenomes</taxon>
        <taxon>ecological metagenomes</taxon>
    </lineage>
</organism>
<gene>
    <name evidence="2" type="ORF">SDC9_136318</name>
</gene>